<dbReference type="Proteomes" id="UP001268542">
    <property type="component" value="Unassembled WGS sequence"/>
</dbReference>
<dbReference type="InterPro" id="IPR047680">
    <property type="entry name" value="MarP-like"/>
</dbReference>
<dbReference type="NCBIfam" id="NF033740">
    <property type="entry name" value="MarP_fam_protase"/>
    <property type="match status" value="1"/>
</dbReference>
<evidence type="ECO:0000256" key="5">
    <source>
        <dbReference type="SAM" id="Phobius"/>
    </source>
</evidence>
<dbReference type="Pfam" id="PF13365">
    <property type="entry name" value="Trypsin_2"/>
    <property type="match status" value="1"/>
</dbReference>
<evidence type="ECO:0000313" key="7">
    <source>
        <dbReference type="Proteomes" id="UP001268542"/>
    </source>
</evidence>
<comment type="caution">
    <text evidence="6">The sequence shown here is derived from an EMBL/GenBank/DDBJ whole genome shotgun (WGS) entry which is preliminary data.</text>
</comment>
<dbReference type="Gene3D" id="2.40.10.10">
    <property type="entry name" value="Trypsin-like serine proteases"/>
    <property type="match status" value="2"/>
</dbReference>
<dbReference type="EMBL" id="JAVYII010000008">
    <property type="protein sequence ID" value="MDT9594740.1"/>
    <property type="molecule type" value="Genomic_DNA"/>
</dbReference>
<sequence length="399" mass="40718">MNWLDWLLVVLVGTYALSGYWQGFITGAFATVGLLAGGTAGIVIAPLLLGDAEPGLWVSLGALFVVILCASLGQASFQYLGALARSRVTWQPARAVDAVGGAALSVAAVLLVSWALGVAVAGTRIGPLTEAVRGSTVLARVDSVMPGQVDRLLGAFNNVVGASFFPRYLEPFAPERIVEVDAGDPATLSAGGVQAAAGSVLKVRGESSCGRGVEGTGFLYAMNGAGADAPDRLMTNAHVVAGVSEPRVQLGEDTWVDATVVLYDPQIDVAVLALDDRGLPPLSFGEAEDEESVAILGYPQDGPYDVQPGRVRAEQQLRSPDIYGQGSVVRDVLSLRGLVRPGNSGGPVVDADGQVVGVVFAASVTDADTGYALTPGQVAQAAADGVASNAEVGTGDCVG</sequence>
<accession>A0ABU3PZR7</accession>
<dbReference type="InterPro" id="IPR009003">
    <property type="entry name" value="Peptidase_S1_PA"/>
</dbReference>
<dbReference type="PANTHER" id="PTHR43019:SF23">
    <property type="entry name" value="PROTEASE DO-LIKE 5, CHLOROPLASTIC"/>
    <property type="match status" value="1"/>
</dbReference>
<keyword evidence="6" id="KW-0645">Protease</keyword>
<keyword evidence="3 5" id="KW-1133">Transmembrane helix</keyword>
<dbReference type="InterPro" id="IPR043504">
    <property type="entry name" value="Peptidase_S1_PA_chymotrypsin"/>
</dbReference>
<keyword evidence="7" id="KW-1185">Reference proteome</keyword>
<dbReference type="GO" id="GO:0006508">
    <property type="term" value="P:proteolysis"/>
    <property type="evidence" value="ECO:0007669"/>
    <property type="project" value="UniProtKB-KW"/>
</dbReference>
<dbReference type="Pfam" id="PF02674">
    <property type="entry name" value="Colicin_V"/>
    <property type="match status" value="1"/>
</dbReference>
<feature type="transmembrane region" description="Helical" evidence="5">
    <location>
        <begin position="6"/>
        <end position="21"/>
    </location>
</feature>
<keyword evidence="6" id="KW-0378">Hydrolase</keyword>
<comment type="subcellular location">
    <subcellularLocation>
        <location evidence="1">Membrane</location>
        <topology evidence="1">Multi-pass membrane protein</topology>
    </subcellularLocation>
</comment>
<dbReference type="EC" id="3.4.21.-" evidence="6"/>
<feature type="transmembrane region" description="Helical" evidence="5">
    <location>
        <begin position="28"/>
        <end position="49"/>
    </location>
</feature>
<dbReference type="RefSeq" id="WP_315734779.1">
    <property type="nucleotide sequence ID" value="NZ_JAVYII010000008.1"/>
</dbReference>
<dbReference type="PRINTS" id="PR00834">
    <property type="entry name" value="PROTEASES2C"/>
</dbReference>
<feature type="transmembrane region" description="Helical" evidence="5">
    <location>
        <begin position="98"/>
        <end position="121"/>
    </location>
</feature>
<dbReference type="InterPro" id="IPR003825">
    <property type="entry name" value="Colicin-V_CvpA"/>
</dbReference>
<evidence type="ECO:0000256" key="4">
    <source>
        <dbReference type="ARBA" id="ARBA00023136"/>
    </source>
</evidence>
<evidence type="ECO:0000256" key="2">
    <source>
        <dbReference type="ARBA" id="ARBA00022692"/>
    </source>
</evidence>
<dbReference type="PANTHER" id="PTHR43019">
    <property type="entry name" value="SERINE ENDOPROTEASE DEGS"/>
    <property type="match status" value="1"/>
</dbReference>
<name>A0ABU3PZR7_9ACTN</name>
<dbReference type="SUPFAM" id="SSF50494">
    <property type="entry name" value="Trypsin-like serine proteases"/>
    <property type="match status" value="1"/>
</dbReference>
<proteinExistence type="predicted"/>
<organism evidence="6 7">
    <name type="scientific">Nocardioides imazamoxiresistens</name>
    <dbReference type="NCBI Taxonomy" id="3231893"/>
    <lineage>
        <taxon>Bacteria</taxon>
        <taxon>Bacillati</taxon>
        <taxon>Actinomycetota</taxon>
        <taxon>Actinomycetes</taxon>
        <taxon>Propionibacteriales</taxon>
        <taxon>Nocardioidaceae</taxon>
        <taxon>Nocardioides</taxon>
    </lineage>
</organism>
<protein>
    <submittedName>
        <fullName evidence="6">MarP family serine protease</fullName>
        <ecNumber evidence="6">3.4.21.-</ecNumber>
    </submittedName>
</protein>
<reference evidence="6 7" key="1">
    <citation type="submission" date="2023-08" db="EMBL/GenBank/DDBJ databases">
        <title>Nocardioides seae sp. nov., a bacterium isolated from a soil.</title>
        <authorList>
            <person name="Wang X."/>
        </authorList>
    </citation>
    <scope>NUCLEOTIDE SEQUENCE [LARGE SCALE GENOMIC DNA]</scope>
    <source>
        <strain evidence="6 7">YZH12</strain>
    </source>
</reference>
<evidence type="ECO:0000313" key="6">
    <source>
        <dbReference type="EMBL" id="MDT9594740.1"/>
    </source>
</evidence>
<keyword evidence="4 5" id="KW-0472">Membrane</keyword>
<evidence type="ECO:0000256" key="1">
    <source>
        <dbReference type="ARBA" id="ARBA00004141"/>
    </source>
</evidence>
<gene>
    <name evidence="6" type="ORF">RDV89_16760</name>
</gene>
<evidence type="ECO:0000256" key="3">
    <source>
        <dbReference type="ARBA" id="ARBA00022989"/>
    </source>
</evidence>
<keyword evidence="2 5" id="KW-0812">Transmembrane</keyword>
<dbReference type="GO" id="GO:0008233">
    <property type="term" value="F:peptidase activity"/>
    <property type="evidence" value="ECO:0007669"/>
    <property type="project" value="UniProtKB-KW"/>
</dbReference>
<feature type="transmembrane region" description="Helical" evidence="5">
    <location>
        <begin position="55"/>
        <end position="77"/>
    </location>
</feature>
<dbReference type="InterPro" id="IPR001940">
    <property type="entry name" value="Peptidase_S1C"/>
</dbReference>